<dbReference type="PROSITE" id="PS50949">
    <property type="entry name" value="HTH_GNTR"/>
    <property type="match status" value="1"/>
</dbReference>
<evidence type="ECO:0000313" key="5">
    <source>
        <dbReference type="EMBL" id="MCC2222007.1"/>
    </source>
</evidence>
<accession>A0AAE3E4D3</accession>
<dbReference type="PANTHER" id="PTHR43537">
    <property type="entry name" value="TRANSCRIPTIONAL REGULATOR, GNTR FAMILY"/>
    <property type="match status" value="1"/>
</dbReference>
<organism evidence="5 6">
    <name type="scientific">Anthropogastromicrobium aceti</name>
    <dbReference type="NCBI Taxonomy" id="2981768"/>
    <lineage>
        <taxon>Bacteria</taxon>
        <taxon>Bacillati</taxon>
        <taxon>Bacillota</taxon>
        <taxon>Clostridia</taxon>
        <taxon>Lachnospirales</taxon>
        <taxon>Lachnospiraceae</taxon>
        <taxon>Anthropogastromicrobium</taxon>
    </lineage>
</organism>
<dbReference type="InterPro" id="IPR011711">
    <property type="entry name" value="GntR_C"/>
</dbReference>
<dbReference type="InterPro" id="IPR000524">
    <property type="entry name" value="Tscrpt_reg_HTH_GntR"/>
</dbReference>
<dbReference type="PRINTS" id="PR00035">
    <property type="entry name" value="HTHGNTR"/>
</dbReference>
<keyword evidence="3" id="KW-0804">Transcription</keyword>
<dbReference type="RefSeq" id="WP_308731963.1">
    <property type="nucleotide sequence ID" value="NZ_JAJEQN010000025.1"/>
</dbReference>
<dbReference type="SMART" id="SM00345">
    <property type="entry name" value="HTH_GNTR"/>
    <property type="match status" value="1"/>
</dbReference>
<proteinExistence type="predicted"/>
<sequence>MQQSGDPLRIQVFNTLEDAILNGSYKEGDSLNELRLSKSLGVSRTPVREALMQLELEGLVKNIPNKGAVVVGISEQDVEDIYEIRIRTEGLAARLCAEKITDEELEELEQCMALQEYYLKKQDSAKEMGELDGEFHRIIFAASKSRPLQNVLTSFHNYIRRARAVSVCVTGRAEESVSEHRAILEAITKHDGELAEKLTAEHIKNARDNIATTVHTSCEP</sequence>
<evidence type="ECO:0000313" key="6">
    <source>
        <dbReference type="Proteomes" id="UP001198200"/>
    </source>
</evidence>
<keyword evidence="1" id="KW-0805">Transcription regulation</keyword>
<evidence type="ECO:0000256" key="3">
    <source>
        <dbReference type="ARBA" id="ARBA00023163"/>
    </source>
</evidence>
<dbReference type="Pfam" id="PF07729">
    <property type="entry name" value="FCD"/>
    <property type="match status" value="1"/>
</dbReference>
<dbReference type="Pfam" id="PF00392">
    <property type="entry name" value="GntR"/>
    <property type="match status" value="1"/>
</dbReference>
<dbReference type="EMBL" id="JAJEQN010000025">
    <property type="protein sequence ID" value="MCC2222007.1"/>
    <property type="molecule type" value="Genomic_DNA"/>
</dbReference>
<dbReference type="Gene3D" id="1.20.120.530">
    <property type="entry name" value="GntR ligand-binding domain-like"/>
    <property type="match status" value="1"/>
</dbReference>
<evidence type="ECO:0000256" key="2">
    <source>
        <dbReference type="ARBA" id="ARBA00023125"/>
    </source>
</evidence>
<dbReference type="AlphaFoldDB" id="A0AAE3E4D3"/>
<dbReference type="Proteomes" id="UP001198200">
    <property type="component" value="Unassembled WGS sequence"/>
</dbReference>
<keyword evidence="2" id="KW-0238">DNA-binding</keyword>
<dbReference type="InterPro" id="IPR036390">
    <property type="entry name" value="WH_DNA-bd_sf"/>
</dbReference>
<dbReference type="SUPFAM" id="SSF48008">
    <property type="entry name" value="GntR ligand-binding domain-like"/>
    <property type="match status" value="1"/>
</dbReference>
<gene>
    <name evidence="5" type="ORF">LKD48_10225</name>
</gene>
<feature type="domain" description="HTH gntR-type" evidence="4">
    <location>
        <begin position="6"/>
        <end position="73"/>
    </location>
</feature>
<dbReference type="GO" id="GO:0003677">
    <property type="term" value="F:DNA binding"/>
    <property type="evidence" value="ECO:0007669"/>
    <property type="project" value="UniProtKB-KW"/>
</dbReference>
<keyword evidence="6" id="KW-1185">Reference proteome</keyword>
<comment type="caution">
    <text evidence="5">The sequence shown here is derived from an EMBL/GenBank/DDBJ whole genome shotgun (WGS) entry which is preliminary data.</text>
</comment>
<evidence type="ECO:0000259" key="4">
    <source>
        <dbReference type="PROSITE" id="PS50949"/>
    </source>
</evidence>
<dbReference type="InterPro" id="IPR036388">
    <property type="entry name" value="WH-like_DNA-bd_sf"/>
</dbReference>
<dbReference type="SMART" id="SM00895">
    <property type="entry name" value="FCD"/>
    <property type="match status" value="1"/>
</dbReference>
<dbReference type="Gene3D" id="1.10.10.10">
    <property type="entry name" value="Winged helix-like DNA-binding domain superfamily/Winged helix DNA-binding domain"/>
    <property type="match status" value="1"/>
</dbReference>
<dbReference type="PANTHER" id="PTHR43537:SF24">
    <property type="entry name" value="GLUCONATE OPERON TRANSCRIPTIONAL REPRESSOR"/>
    <property type="match status" value="1"/>
</dbReference>
<evidence type="ECO:0000256" key="1">
    <source>
        <dbReference type="ARBA" id="ARBA00023015"/>
    </source>
</evidence>
<protein>
    <submittedName>
        <fullName evidence="5">GntR family transcriptional regulator</fullName>
    </submittedName>
</protein>
<dbReference type="InterPro" id="IPR008920">
    <property type="entry name" value="TF_FadR/GntR_C"/>
</dbReference>
<dbReference type="GO" id="GO:0003700">
    <property type="term" value="F:DNA-binding transcription factor activity"/>
    <property type="evidence" value="ECO:0007669"/>
    <property type="project" value="InterPro"/>
</dbReference>
<dbReference type="SUPFAM" id="SSF46785">
    <property type="entry name" value="Winged helix' DNA-binding domain"/>
    <property type="match status" value="1"/>
</dbReference>
<reference evidence="5 6" key="1">
    <citation type="submission" date="2021-10" db="EMBL/GenBank/DDBJ databases">
        <title>Anaerobic single-cell dispensing facilitates the cultivation of human gut bacteria.</title>
        <authorList>
            <person name="Afrizal A."/>
        </authorList>
    </citation>
    <scope>NUCLEOTIDE SEQUENCE [LARGE SCALE GENOMIC DNA]</scope>
    <source>
        <strain evidence="5 6">CLA-AA-H224</strain>
    </source>
</reference>
<name>A0AAE3E4D3_9FIRM</name>
<dbReference type="CDD" id="cd07377">
    <property type="entry name" value="WHTH_GntR"/>
    <property type="match status" value="1"/>
</dbReference>